<dbReference type="AlphaFoldDB" id="A0A8S9WP28"/>
<evidence type="ECO:0000313" key="1">
    <source>
        <dbReference type="EMBL" id="KAF6198417.1"/>
    </source>
</evidence>
<dbReference type="Proteomes" id="UP000466442">
    <property type="component" value="Linkage Group LG16"/>
</dbReference>
<proteinExistence type="predicted"/>
<dbReference type="SUPFAM" id="SSF50494">
    <property type="entry name" value="Trypsin-like serine proteases"/>
    <property type="match status" value="1"/>
</dbReference>
<evidence type="ECO:0008006" key="3">
    <source>
        <dbReference type="Google" id="ProtNLM"/>
    </source>
</evidence>
<evidence type="ECO:0000313" key="2">
    <source>
        <dbReference type="Proteomes" id="UP000466442"/>
    </source>
</evidence>
<sequence length="191" mass="22733">MSTILPNLVRLTIESRKKRILYGQQGWEKDRDYYQSFRYYVFLARWPPGAMIMQQFHVDFDIVQESTWVCLQHSNKESKRYLYLFGQGDSGGPVTCDNAYFAVVSMIQDDISMAGPIAHTTFENAAEFRDNFMRWIDRFETDKEGEDAIKRELLINEIRLLNHYYKSQVQHYNKLIVITNLRRCPIYCLQF</sequence>
<name>A0A8S9WP28_APOLU</name>
<organism evidence="1 2">
    <name type="scientific">Apolygus lucorum</name>
    <name type="common">Small green plant bug</name>
    <name type="synonym">Lygocoris lucorum</name>
    <dbReference type="NCBI Taxonomy" id="248454"/>
    <lineage>
        <taxon>Eukaryota</taxon>
        <taxon>Metazoa</taxon>
        <taxon>Ecdysozoa</taxon>
        <taxon>Arthropoda</taxon>
        <taxon>Hexapoda</taxon>
        <taxon>Insecta</taxon>
        <taxon>Pterygota</taxon>
        <taxon>Neoptera</taxon>
        <taxon>Paraneoptera</taxon>
        <taxon>Hemiptera</taxon>
        <taxon>Heteroptera</taxon>
        <taxon>Panheteroptera</taxon>
        <taxon>Cimicomorpha</taxon>
        <taxon>Miridae</taxon>
        <taxon>Mirini</taxon>
        <taxon>Apolygus</taxon>
    </lineage>
</organism>
<protein>
    <recommendedName>
        <fullName evidence="3">Peptidase S1 domain-containing protein</fullName>
    </recommendedName>
</protein>
<accession>A0A8S9WP28</accession>
<dbReference type="InterPro" id="IPR009003">
    <property type="entry name" value="Peptidase_S1_PA"/>
</dbReference>
<dbReference type="EMBL" id="WIXP02000016">
    <property type="protein sequence ID" value="KAF6198417.1"/>
    <property type="molecule type" value="Genomic_DNA"/>
</dbReference>
<gene>
    <name evidence="1" type="ORF">GE061_008165</name>
</gene>
<comment type="caution">
    <text evidence="1">The sequence shown here is derived from an EMBL/GenBank/DDBJ whole genome shotgun (WGS) entry which is preliminary data.</text>
</comment>
<reference evidence="1" key="1">
    <citation type="journal article" date="2021" name="Mol. Ecol. Resour.">
        <title>Apolygus lucorum genome provides insights into omnivorousness and mesophyll feeding.</title>
        <authorList>
            <person name="Liu Y."/>
            <person name="Liu H."/>
            <person name="Wang H."/>
            <person name="Huang T."/>
            <person name="Liu B."/>
            <person name="Yang B."/>
            <person name="Yin L."/>
            <person name="Li B."/>
            <person name="Zhang Y."/>
            <person name="Zhang S."/>
            <person name="Jiang F."/>
            <person name="Zhang X."/>
            <person name="Ren Y."/>
            <person name="Wang B."/>
            <person name="Wang S."/>
            <person name="Lu Y."/>
            <person name="Wu K."/>
            <person name="Fan W."/>
            <person name="Wang G."/>
        </authorList>
    </citation>
    <scope>NUCLEOTIDE SEQUENCE</scope>
    <source>
        <strain evidence="1">12Hb</strain>
    </source>
</reference>
<keyword evidence="2" id="KW-1185">Reference proteome</keyword>